<feature type="region of interest" description="Disordered" evidence="1">
    <location>
        <begin position="139"/>
        <end position="158"/>
    </location>
</feature>
<gene>
    <name evidence="2" type="ORF">WJX81_006611</name>
</gene>
<keyword evidence="3" id="KW-1185">Reference proteome</keyword>
<evidence type="ECO:0000256" key="1">
    <source>
        <dbReference type="SAM" id="MobiDB-lite"/>
    </source>
</evidence>
<dbReference type="GO" id="GO:0016020">
    <property type="term" value="C:membrane"/>
    <property type="evidence" value="ECO:0007669"/>
    <property type="project" value="InterPro"/>
</dbReference>
<dbReference type="InterPro" id="IPR003425">
    <property type="entry name" value="CCB3/YggT"/>
</dbReference>
<name>A0AAW1REA0_9CHLO</name>
<dbReference type="PANTHER" id="PTHR33219">
    <property type="entry name" value="YLMG HOMOLOG PROTEIN 2, CHLOROPLASTIC"/>
    <property type="match status" value="1"/>
</dbReference>
<organism evidence="2 3">
    <name type="scientific">Elliptochloris bilobata</name>
    <dbReference type="NCBI Taxonomy" id="381761"/>
    <lineage>
        <taxon>Eukaryota</taxon>
        <taxon>Viridiplantae</taxon>
        <taxon>Chlorophyta</taxon>
        <taxon>core chlorophytes</taxon>
        <taxon>Trebouxiophyceae</taxon>
        <taxon>Trebouxiophyceae incertae sedis</taxon>
        <taxon>Elliptochloris clade</taxon>
        <taxon>Elliptochloris</taxon>
    </lineage>
</organism>
<protein>
    <submittedName>
        <fullName evidence="2">Uncharacterized protein</fullName>
    </submittedName>
</protein>
<evidence type="ECO:0000313" key="3">
    <source>
        <dbReference type="Proteomes" id="UP001445335"/>
    </source>
</evidence>
<reference evidence="2 3" key="1">
    <citation type="journal article" date="2024" name="Nat. Commun.">
        <title>Phylogenomics reveals the evolutionary origins of lichenization in chlorophyte algae.</title>
        <authorList>
            <person name="Puginier C."/>
            <person name="Libourel C."/>
            <person name="Otte J."/>
            <person name="Skaloud P."/>
            <person name="Haon M."/>
            <person name="Grisel S."/>
            <person name="Petersen M."/>
            <person name="Berrin J.G."/>
            <person name="Delaux P.M."/>
            <person name="Dal Grande F."/>
            <person name="Keller J."/>
        </authorList>
    </citation>
    <scope>NUCLEOTIDE SEQUENCE [LARGE SCALE GENOMIC DNA]</scope>
    <source>
        <strain evidence="2 3">SAG 245.80</strain>
    </source>
</reference>
<proteinExistence type="predicted"/>
<dbReference type="Proteomes" id="UP001445335">
    <property type="component" value="Unassembled WGS sequence"/>
</dbReference>
<comment type="caution">
    <text evidence="2">The sequence shown here is derived from an EMBL/GenBank/DDBJ whole genome shotgun (WGS) entry which is preliminary data.</text>
</comment>
<sequence>MRHSFSARPAAAAGSLHLRARLKRRPAHVYPRGAPFGAIIPGDGVAEQVFTTGISSFLSLYNTAIIGRVLLTWFPNAPAFIQTPLATLCDPYLNLFRGLIPPLGGTIDLSPILAFIVLDLFQNTASALPAELGPDGGPPAAAHPYLNPSHRAGLASPSRAARAWAKRLAAGHCRRQAASKGASRAKA</sequence>
<dbReference type="GO" id="GO:0010020">
    <property type="term" value="P:chloroplast fission"/>
    <property type="evidence" value="ECO:0007669"/>
    <property type="project" value="TreeGrafter"/>
</dbReference>
<dbReference type="PANTHER" id="PTHR33219:SF14">
    <property type="entry name" value="PROTEIN COFACTOR ASSEMBLY OF COMPLEX C SUBUNIT B CCB3, CHLOROPLASTIC-RELATED"/>
    <property type="match status" value="1"/>
</dbReference>
<accession>A0AAW1REA0</accession>
<evidence type="ECO:0000313" key="2">
    <source>
        <dbReference type="EMBL" id="KAK9832096.1"/>
    </source>
</evidence>
<dbReference type="EMBL" id="JALJOU010000042">
    <property type="protein sequence ID" value="KAK9832096.1"/>
    <property type="molecule type" value="Genomic_DNA"/>
</dbReference>
<dbReference type="AlphaFoldDB" id="A0AAW1REA0"/>
<dbReference type="Pfam" id="PF02325">
    <property type="entry name" value="CCB3_YggT"/>
    <property type="match status" value="1"/>
</dbReference>